<dbReference type="HAMAP" id="MF_00454">
    <property type="entry name" value="FluC"/>
    <property type="match status" value="1"/>
</dbReference>
<sequence>MISSGAVLGANLRYWVGDWAAQKWGAAFPYGTLVINVSGSLVIGFLLTLIAERVVVDPRWRLFLVVGFLGAYTTFSTYMFDSFSLIEKGQWLPGMMNLFGSSALGILAVGAGVFLGKLAVVQVEWLARVMNAG</sequence>
<dbReference type="GO" id="GO:0005886">
    <property type="term" value="C:plasma membrane"/>
    <property type="evidence" value="ECO:0007669"/>
    <property type="project" value="UniProtKB-SubCell"/>
</dbReference>
<comment type="activity regulation">
    <text evidence="10">Na(+) is not transported, but it plays an essential structural role and its presence is essential for fluoride channel function.</text>
</comment>
<keyword evidence="10" id="KW-0915">Sodium</keyword>
<feature type="transmembrane region" description="Helical" evidence="10">
    <location>
        <begin position="27"/>
        <end position="50"/>
    </location>
</feature>
<name>A0A0S7B789_9CHLR</name>
<dbReference type="STRING" id="360412.LARV_00618"/>
<dbReference type="GO" id="GO:0046872">
    <property type="term" value="F:metal ion binding"/>
    <property type="evidence" value="ECO:0007669"/>
    <property type="project" value="UniProtKB-KW"/>
</dbReference>
<comment type="similarity">
    <text evidence="7 10">Belongs to the fluoride channel Fluc/FEX (TC 1.A.43) family.</text>
</comment>
<proteinExistence type="inferred from homology"/>
<dbReference type="Pfam" id="PF02537">
    <property type="entry name" value="CRCB"/>
    <property type="match status" value="1"/>
</dbReference>
<evidence type="ECO:0000256" key="3">
    <source>
        <dbReference type="ARBA" id="ARBA00022692"/>
    </source>
</evidence>
<dbReference type="RefSeq" id="WP_236709917.1">
    <property type="nucleotide sequence ID" value="NZ_DF967972.1"/>
</dbReference>
<evidence type="ECO:0000256" key="7">
    <source>
        <dbReference type="ARBA" id="ARBA00035120"/>
    </source>
</evidence>
<organism evidence="11">
    <name type="scientific">Longilinea arvoryzae</name>
    <dbReference type="NCBI Taxonomy" id="360412"/>
    <lineage>
        <taxon>Bacteria</taxon>
        <taxon>Bacillati</taxon>
        <taxon>Chloroflexota</taxon>
        <taxon>Anaerolineae</taxon>
        <taxon>Anaerolineales</taxon>
        <taxon>Anaerolineaceae</taxon>
        <taxon>Longilinea</taxon>
    </lineage>
</organism>
<dbReference type="GO" id="GO:0062054">
    <property type="term" value="F:fluoride channel activity"/>
    <property type="evidence" value="ECO:0007669"/>
    <property type="project" value="UniProtKB-UniRule"/>
</dbReference>
<keyword evidence="2 10" id="KW-1003">Cell membrane</keyword>
<keyword evidence="12" id="KW-1185">Reference proteome</keyword>
<dbReference type="PANTHER" id="PTHR28259:SF1">
    <property type="entry name" value="FLUORIDE EXPORT PROTEIN 1-RELATED"/>
    <property type="match status" value="1"/>
</dbReference>
<dbReference type="NCBIfam" id="TIGR00494">
    <property type="entry name" value="crcB"/>
    <property type="match status" value="1"/>
</dbReference>
<dbReference type="PANTHER" id="PTHR28259">
    <property type="entry name" value="FLUORIDE EXPORT PROTEIN 1-RELATED"/>
    <property type="match status" value="1"/>
</dbReference>
<accession>A0A0S7B789</accession>
<protein>
    <recommendedName>
        <fullName evidence="10">Fluoride-specific ion channel FluC</fullName>
    </recommendedName>
</protein>
<dbReference type="GO" id="GO:0140114">
    <property type="term" value="P:cellular detoxification of fluoride"/>
    <property type="evidence" value="ECO:0007669"/>
    <property type="project" value="UniProtKB-UniRule"/>
</dbReference>
<evidence type="ECO:0000256" key="4">
    <source>
        <dbReference type="ARBA" id="ARBA00022989"/>
    </source>
</evidence>
<evidence type="ECO:0000313" key="11">
    <source>
        <dbReference type="EMBL" id="GAP12878.1"/>
    </source>
</evidence>
<evidence type="ECO:0000313" key="12">
    <source>
        <dbReference type="Proteomes" id="UP000055060"/>
    </source>
</evidence>
<comment type="function">
    <text evidence="9 10">Fluoride-specific ion channel. Important for reducing fluoride concentration in the cell, thus reducing its toxicity.</text>
</comment>
<feature type="transmembrane region" description="Helical" evidence="10">
    <location>
        <begin position="62"/>
        <end position="80"/>
    </location>
</feature>
<evidence type="ECO:0000256" key="10">
    <source>
        <dbReference type="HAMAP-Rule" id="MF_00454"/>
    </source>
</evidence>
<feature type="binding site" evidence="10">
    <location>
        <position position="70"/>
    </location>
    <ligand>
        <name>Na(+)</name>
        <dbReference type="ChEBI" id="CHEBI:29101"/>
        <note>structural</note>
    </ligand>
</feature>
<keyword evidence="3 10" id="KW-0812">Transmembrane</keyword>
<reference evidence="11" key="1">
    <citation type="submission" date="2015-07" db="EMBL/GenBank/DDBJ databases">
        <title>Draft Genome Sequences of Anaerolinea thermolimosa IMO-1, Bellilinea caldifistulae GOMI-1, Leptolinea tardivitalis YMTK-2, Levilinea saccharolytica KIBI-1,Longilinea arvoryzae KOME-1, Previously Described as Members of the Anaerolineaceae (Chloroflexi).</title>
        <authorList>
            <person name="Sekiguchi Y."/>
            <person name="Ohashi A."/>
            <person name="Matsuura N."/>
            <person name="Tourlousse M.D."/>
        </authorList>
    </citation>
    <scope>NUCLEOTIDE SEQUENCE [LARGE SCALE GENOMIC DNA]</scope>
    <source>
        <strain evidence="11">KOME-1</strain>
    </source>
</reference>
<keyword evidence="10" id="KW-0406">Ion transport</keyword>
<feature type="binding site" evidence="10">
    <location>
        <position position="73"/>
    </location>
    <ligand>
        <name>Na(+)</name>
        <dbReference type="ChEBI" id="CHEBI:29101"/>
        <note>structural</note>
    </ligand>
</feature>
<evidence type="ECO:0000256" key="5">
    <source>
        <dbReference type="ARBA" id="ARBA00023136"/>
    </source>
</evidence>
<comment type="catalytic activity">
    <reaction evidence="8">
        <text>fluoride(in) = fluoride(out)</text>
        <dbReference type="Rhea" id="RHEA:76159"/>
        <dbReference type="ChEBI" id="CHEBI:17051"/>
    </reaction>
    <physiologicalReaction direction="left-to-right" evidence="8">
        <dbReference type="Rhea" id="RHEA:76160"/>
    </physiologicalReaction>
</comment>
<dbReference type="Proteomes" id="UP000055060">
    <property type="component" value="Unassembled WGS sequence"/>
</dbReference>
<feature type="transmembrane region" description="Helical" evidence="10">
    <location>
        <begin position="100"/>
        <end position="120"/>
    </location>
</feature>
<keyword evidence="10" id="KW-0813">Transport</keyword>
<keyword evidence="4 10" id="KW-1133">Transmembrane helix</keyword>
<dbReference type="InterPro" id="IPR003691">
    <property type="entry name" value="FluC"/>
</dbReference>
<keyword evidence="10" id="KW-0479">Metal-binding</keyword>
<dbReference type="AlphaFoldDB" id="A0A0S7B789"/>
<evidence type="ECO:0000256" key="1">
    <source>
        <dbReference type="ARBA" id="ARBA00004651"/>
    </source>
</evidence>
<evidence type="ECO:0000256" key="9">
    <source>
        <dbReference type="ARBA" id="ARBA00049940"/>
    </source>
</evidence>
<keyword evidence="5 10" id="KW-0472">Membrane</keyword>
<evidence type="ECO:0000256" key="8">
    <source>
        <dbReference type="ARBA" id="ARBA00035585"/>
    </source>
</evidence>
<dbReference type="EMBL" id="DF967972">
    <property type="protein sequence ID" value="GAP12878.1"/>
    <property type="molecule type" value="Genomic_DNA"/>
</dbReference>
<comment type="subcellular location">
    <subcellularLocation>
        <location evidence="1 10">Cell membrane</location>
        <topology evidence="1 10">Multi-pass membrane protein</topology>
    </subcellularLocation>
</comment>
<gene>
    <name evidence="10" type="primary">fluC</name>
    <name evidence="10" type="synonym">crcB</name>
    <name evidence="11" type="ORF">LARV_00618</name>
</gene>
<keyword evidence="6 10" id="KW-0407">Ion channel</keyword>
<evidence type="ECO:0000256" key="6">
    <source>
        <dbReference type="ARBA" id="ARBA00023303"/>
    </source>
</evidence>
<evidence type="ECO:0000256" key="2">
    <source>
        <dbReference type="ARBA" id="ARBA00022475"/>
    </source>
</evidence>